<feature type="region of interest" description="Disordered" evidence="1">
    <location>
        <begin position="322"/>
        <end position="348"/>
    </location>
</feature>
<dbReference type="Pfam" id="PF09133">
    <property type="entry name" value="SANTA"/>
    <property type="match status" value="1"/>
</dbReference>
<accession>A0A3Q3RI29</accession>
<evidence type="ECO:0000313" key="4">
    <source>
        <dbReference type="Proteomes" id="UP000261640"/>
    </source>
</evidence>
<feature type="compositionally biased region" description="Low complexity" evidence="1">
    <location>
        <begin position="276"/>
        <end position="288"/>
    </location>
</feature>
<dbReference type="Ensembl" id="ENSMAMT00000002303.2">
    <property type="protein sequence ID" value="ENSMAMP00000002255.1"/>
    <property type="gene ID" value="ENSMAMG00000001585.2"/>
</dbReference>
<dbReference type="PANTHER" id="PTHR16124:SF3">
    <property type="entry name" value="MIS18-BINDING PROTEIN 1"/>
    <property type="match status" value="1"/>
</dbReference>
<feature type="compositionally biased region" description="Polar residues" evidence="1">
    <location>
        <begin position="298"/>
        <end position="310"/>
    </location>
</feature>
<feature type="compositionally biased region" description="Low complexity" evidence="1">
    <location>
        <begin position="774"/>
        <end position="794"/>
    </location>
</feature>
<dbReference type="Proteomes" id="UP000261640">
    <property type="component" value="Unplaced"/>
</dbReference>
<feature type="region of interest" description="Disordered" evidence="1">
    <location>
        <begin position="621"/>
        <end position="817"/>
    </location>
</feature>
<feature type="region of interest" description="Disordered" evidence="1">
    <location>
        <begin position="484"/>
        <end position="509"/>
    </location>
</feature>
<keyword evidence="4" id="KW-1185">Reference proteome</keyword>
<feature type="region of interest" description="Disordered" evidence="1">
    <location>
        <begin position="932"/>
        <end position="959"/>
    </location>
</feature>
<dbReference type="FunCoup" id="A0A3Q3RI29">
    <property type="interactions" value="847"/>
</dbReference>
<feature type="compositionally biased region" description="Basic residues" evidence="1">
    <location>
        <begin position="676"/>
        <end position="695"/>
    </location>
</feature>
<feature type="region of interest" description="Disordered" evidence="1">
    <location>
        <begin position="515"/>
        <end position="534"/>
    </location>
</feature>
<reference evidence="3" key="1">
    <citation type="submission" date="2025-08" db="UniProtKB">
        <authorList>
            <consortium name="Ensembl"/>
        </authorList>
    </citation>
    <scope>IDENTIFICATION</scope>
</reference>
<feature type="domain" description="SANTA" evidence="2">
    <location>
        <begin position="388"/>
        <end position="471"/>
    </location>
</feature>
<dbReference type="InterPro" id="IPR015216">
    <property type="entry name" value="SANTA"/>
</dbReference>
<feature type="region of interest" description="Disordered" evidence="1">
    <location>
        <begin position="581"/>
        <end position="602"/>
    </location>
</feature>
<dbReference type="CTD" id="55320"/>
<feature type="region of interest" description="Disordered" evidence="1">
    <location>
        <begin position="1038"/>
        <end position="1059"/>
    </location>
</feature>
<feature type="compositionally biased region" description="Acidic residues" evidence="1">
    <location>
        <begin position="1043"/>
        <end position="1059"/>
    </location>
</feature>
<organism evidence="3 4">
    <name type="scientific">Mastacembelus armatus</name>
    <name type="common">zig-zag eel</name>
    <dbReference type="NCBI Taxonomy" id="205130"/>
    <lineage>
        <taxon>Eukaryota</taxon>
        <taxon>Metazoa</taxon>
        <taxon>Chordata</taxon>
        <taxon>Craniata</taxon>
        <taxon>Vertebrata</taxon>
        <taxon>Euteleostomi</taxon>
        <taxon>Actinopterygii</taxon>
        <taxon>Neopterygii</taxon>
        <taxon>Teleostei</taxon>
        <taxon>Neoteleostei</taxon>
        <taxon>Acanthomorphata</taxon>
        <taxon>Anabantaria</taxon>
        <taxon>Synbranchiformes</taxon>
        <taxon>Mastacembelidae</taxon>
        <taxon>Mastacembelus</taxon>
    </lineage>
</organism>
<dbReference type="GO" id="GO:0000775">
    <property type="term" value="C:chromosome, centromeric region"/>
    <property type="evidence" value="ECO:0007669"/>
    <property type="project" value="TreeGrafter"/>
</dbReference>
<feature type="region of interest" description="Disordered" evidence="1">
    <location>
        <begin position="266"/>
        <end position="310"/>
    </location>
</feature>
<dbReference type="InterPro" id="IPR039110">
    <property type="entry name" value="KNL2-like"/>
</dbReference>
<dbReference type="RefSeq" id="XP_026182932.1">
    <property type="nucleotide sequence ID" value="XM_026327147.2"/>
</dbReference>
<feature type="compositionally biased region" description="Polar residues" evidence="1">
    <location>
        <begin position="735"/>
        <end position="754"/>
    </location>
</feature>
<reference evidence="3" key="2">
    <citation type="submission" date="2025-09" db="UniProtKB">
        <authorList>
            <consortium name="Ensembl"/>
        </authorList>
    </citation>
    <scope>IDENTIFICATION</scope>
</reference>
<protein>
    <submittedName>
        <fullName evidence="3">MIS18 binding protein 1</fullName>
    </submittedName>
</protein>
<dbReference type="GeneID" id="113142121"/>
<name>A0A3Q3RI29_9TELE</name>
<feature type="compositionally biased region" description="Basic and acidic residues" evidence="1">
    <location>
        <begin position="322"/>
        <end position="336"/>
    </location>
</feature>
<evidence type="ECO:0000313" key="3">
    <source>
        <dbReference type="Ensembl" id="ENSMAMP00000002255.1"/>
    </source>
</evidence>
<feature type="region of interest" description="Disordered" evidence="1">
    <location>
        <begin position="216"/>
        <end position="235"/>
    </location>
</feature>
<dbReference type="GeneTree" id="ENSGT00390000007395"/>
<evidence type="ECO:0000259" key="2">
    <source>
        <dbReference type="Pfam" id="PF09133"/>
    </source>
</evidence>
<proteinExistence type="predicted"/>
<dbReference type="AlphaFoldDB" id="A0A3Q3RI29"/>
<feature type="compositionally biased region" description="Basic and acidic residues" evidence="1">
    <location>
        <begin position="266"/>
        <end position="275"/>
    </location>
</feature>
<feature type="compositionally biased region" description="Basic and acidic residues" evidence="1">
    <location>
        <begin position="484"/>
        <end position="493"/>
    </location>
</feature>
<dbReference type="PANTHER" id="PTHR16124">
    <property type="entry name" value="MIS18-BINDING PROTEIN 1"/>
    <property type="match status" value="1"/>
</dbReference>
<sequence>MASYQCFLNAKPRHESPAKVFAKLKSKVQREAMCAKAGVFTDNEPQCNPREKLGADFKPLRTATKLSCTADYGKENRAFGVEAQALTLSPMSSPQKTFRYSLADVRSKPADQTPLVTEMGHPVISRIGHTPTKKPPQSRDLISRTPVKMQMAEEESAPLHKLMSPAKMSSPITNRSRKRTWDELGFNTPSIRTKEANAEAIDQPRERRTSAFFTDPHKTCFENSGDTRGLPADLSAPRSISEQRCYVVMEKVPVMSPAKMFAYMKERESKREQQRTGKGSSSSTTGGKLSNEGHFNRCRNTSQPRAHNVNVTEDFACKSVPESRAESADIRSDPPKEVQAPATPSPPNLFEDPLLLNTPQIFIPKKQQPVFKRNKFPQIAKFPDENVIYLKKWFLRKTHKGLFVEGIHSEEKIPWNTNIIVERVSSYVLKTVSGSVYVLVGKLNMHVAYMSDFPKWFLTKFVYGFPENWKTLYEKFLSESKDRKTEKKGERSTMKAKTKSESTSTNLSVTRQRKNSFMTPDSCPPSCSSTKVSRSGRMIKPPLEYWKGGRVILDAHMNVTIHECYNTSICIPEVTTTVSARKSQKLPSGEDATHCESVSEEEVSVPLRKVRVALRRCNQVEVNPEEKPSHPPETTLETTNSPAVRCGRTRSSQRSPVYVDAVCQKQREPEKASTMKSKKPRHNTKRSSGKGRKQTVKASPESFTSNDEQPLEEDFSNNKKKKSRTYRKRHRKILNKSQEGYVSPSSRASESFENSVKELKKRMRGTQNSDATQTQKKCSKTSPPTKTLPKSTQSSRKDKAKKGKTASPQEQNKHKRTQAELVKLQEAVSCNSKQVAKGVEVVRTHSTKERLNRHKSQWTKEIVTKKAAKKPQKAKVEAPKDPVTNHLLISARVGTLKRKQQVREFLEAMPREEVNDIFSSIQMQNEQFENSSMCQSDGTSFSLSVEEQPPGTPPVNVFPEIKTPQCPHITPDMMGSRNRNNGDKMVYQFQKRIKDKQLNVYKAARSSKGFTSTPSVKQTMRRCANTENESFVILEMLPGNDEVPSDSEEEEDFYFSLDD</sequence>
<feature type="compositionally biased region" description="Polar residues" evidence="1">
    <location>
        <begin position="932"/>
        <end position="945"/>
    </location>
</feature>
<evidence type="ECO:0000256" key="1">
    <source>
        <dbReference type="SAM" id="MobiDB-lite"/>
    </source>
</evidence>
<feature type="compositionally biased region" description="Basic residues" evidence="1">
    <location>
        <begin position="718"/>
        <end position="734"/>
    </location>
</feature>
<dbReference type="InParanoid" id="A0A3Q3RI29"/>